<dbReference type="RefSeq" id="WP_219239352.1">
    <property type="nucleotide sequence ID" value="NZ_JAHWZX010000021.1"/>
</dbReference>
<accession>A0ABS6XPR5</accession>
<comment type="similarity">
    <text evidence="2">Belongs to the asparagine synthetase family.</text>
</comment>
<name>A0ABS6XPR5_9SPHN</name>
<dbReference type="InterPro" id="IPR001962">
    <property type="entry name" value="Asn_synthase"/>
</dbReference>
<reference evidence="6 7" key="1">
    <citation type="submission" date="2021-07" db="EMBL/GenBank/DDBJ databases">
        <title>Stakelama flava sp. nov., a novel endophytic bacterium isolated from branch of Kandelia candel.</title>
        <authorList>
            <person name="Tuo L."/>
        </authorList>
    </citation>
    <scope>NUCLEOTIDE SEQUENCE [LARGE SCALE GENOMIC DNA]</scope>
    <source>
        <strain evidence="6 7">CBK3Z-3</strain>
    </source>
</reference>
<dbReference type="PANTHER" id="PTHR43284">
    <property type="entry name" value="ASPARAGINE SYNTHETASE (GLUTAMINE-HYDROLYZING)"/>
    <property type="match status" value="1"/>
</dbReference>
<dbReference type="Pfam" id="PF00733">
    <property type="entry name" value="Asn_synthase"/>
    <property type="match status" value="1"/>
</dbReference>
<evidence type="ECO:0000256" key="4">
    <source>
        <dbReference type="ARBA" id="ARBA00048741"/>
    </source>
</evidence>
<dbReference type="InterPro" id="IPR051786">
    <property type="entry name" value="ASN_synthetase/amidase"/>
</dbReference>
<comment type="pathway">
    <text evidence="1">Amino-acid biosynthesis; L-asparagine biosynthesis; L-asparagine from L-aspartate (L-Gln route): step 1/1.</text>
</comment>
<evidence type="ECO:0000313" key="7">
    <source>
        <dbReference type="Proteomes" id="UP001197214"/>
    </source>
</evidence>
<evidence type="ECO:0000259" key="5">
    <source>
        <dbReference type="Pfam" id="PF00733"/>
    </source>
</evidence>
<protein>
    <recommendedName>
        <fullName evidence="3">asparagine synthase (glutamine-hydrolyzing)</fullName>
        <ecNumber evidence="3">6.3.5.4</ecNumber>
    </recommendedName>
</protein>
<feature type="domain" description="Asparagine synthetase" evidence="5">
    <location>
        <begin position="145"/>
        <end position="503"/>
    </location>
</feature>
<keyword evidence="7" id="KW-1185">Reference proteome</keyword>
<dbReference type="EC" id="6.3.5.4" evidence="3"/>
<evidence type="ECO:0000256" key="3">
    <source>
        <dbReference type="ARBA" id="ARBA00012737"/>
    </source>
</evidence>
<dbReference type="PANTHER" id="PTHR43284:SF1">
    <property type="entry name" value="ASPARAGINE SYNTHETASE"/>
    <property type="match status" value="1"/>
</dbReference>
<evidence type="ECO:0000313" key="6">
    <source>
        <dbReference type="EMBL" id="MBW4332230.1"/>
    </source>
</evidence>
<organism evidence="6 7">
    <name type="scientific">Stakelama flava</name>
    <dbReference type="NCBI Taxonomy" id="2860338"/>
    <lineage>
        <taxon>Bacteria</taxon>
        <taxon>Pseudomonadati</taxon>
        <taxon>Pseudomonadota</taxon>
        <taxon>Alphaproteobacteria</taxon>
        <taxon>Sphingomonadales</taxon>
        <taxon>Sphingomonadaceae</taxon>
        <taxon>Stakelama</taxon>
    </lineage>
</organism>
<dbReference type="EMBL" id="JAHWZX010000021">
    <property type="protein sequence ID" value="MBW4332230.1"/>
    <property type="molecule type" value="Genomic_DNA"/>
</dbReference>
<comment type="caution">
    <text evidence="6">The sequence shown here is derived from an EMBL/GenBank/DDBJ whole genome shotgun (WGS) entry which is preliminary data.</text>
</comment>
<comment type="catalytic activity">
    <reaction evidence="4">
        <text>L-aspartate + L-glutamine + ATP + H2O = L-asparagine + L-glutamate + AMP + diphosphate + H(+)</text>
        <dbReference type="Rhea" id="RHEA:12228"/>
        <dbReference type="ChEBI" id="CHEBI:15377"/>
        <dbReference type="ChEBI" id="CHEBI:15378"/>
        <dbReference type="ChEBI" id="CHEBI:29985"/>
        <dbReference type="ChEBI" id="CHEBI:29991"/>
        <dbReference type="ChEBI" id="CHEBI:30616"/>
        <dbReference type="ChEBI" id="CHEBI:33019"/>
        <dbReference type="ChEBI" id="CHEBI:58048"/>
        <dbReference type="ChEBI" id="CHEBI:58359"/>
        <dbReference type="ChEBI" id="CHEBI:456215"/>
        <dbReference type="EC" id="6.3.5.4"/>
    </reaction>
</comment>
<evidence type="ECO:0000256" key="2">
    <source>
        <dbReference type="ARBA" id="ARBA00005752"/>
    </source>
</evidence>
<proteinExistence type="inferred from homology"/>
<gene>
    <name evidence="6" type="ORF">KY084_15320</name>
</gene>
<dbReference type="InterPro" id="IPR006426">
    <property type="entry name" value="Asn_synth_AEB"/>
</dbReference>
<sequence length="511" mass="55734">MRTISPDAARDWIASGGRDLVETFWGSYIALLVGKDHLLVVRDPSGAIPCYYASTAGGLVLASDAERARSAAALPVAIDWAEIRSELQHIGRRTARTALAGFSELLAGTALRISERETRVAKLWSPYRFVGDWRSSQAPGDAAQKVREVVVRTVRALTSDCLRPLSEISGGVDSSIVTAALRLAGADARCVTVRGGDSDLDERPYAKSVADRCGFAWQPVALDVEDVDIRRSDAFALPRPSARAFAQAVDEASLLAAREMRCDAFVSGGGGDNVFWYFQNVLPALDRLRCQGVGGFLATVHDLAWMSGVSRAEALRLSVRRLLRHAPRPWPHDISLLAPDVRRIEPMPLHPWLPAPPGTLPGVQAYARLLVLMQGQYEAARRAEAGVTLAPLLAQPVVETCLAIPSWLWCREGRNRAVARAAFADLLPSDILARRSKGGFDGFAYAVFLRNRAAIREMLLDGALARRDLLDRPEVERLLSGSAEVSNLLANRLLRLVSIEVWLASWIARLG</sequence>
<dbReference type="Proteomes" id="UP001197214">
    <property type="component" value="Unassembled WGS sequence"/>
</dbReference>
<evidence type="ECO:0000256" key="1">
    <source>
        <dbReference type="ARBA" id="ARBA00005187"/>
    </source>
</evidence>
<dbReference type="PIRSF" id="PIRSF001589">
    <property type="entry name" value="Asn_synthetase_glu-h"/>
    <property type="match status" value="1"/>
</dbReference>